<dbReference type="GO" id="GO:0003729">
    <property type="term" value="F:mRNA binding"/>
    <property type="evidence" value="ECO:0007669"/>
    <property type="project" value="InterPro"/>
</dbReference>
<dbReference type="InterPro" id="IPR012933">
    <property type="entry name" value="HicA_mRNA_interferase"/>
</dbReference>
<protein>
    <recommendedName>
        <fullName evidence="2">Type II toxin-antitoxin system HicA family toxin</fullName>
    </recommendedName>
</protein>
<dbReference type="EMBL" id="CACRSU010000017">
    <property type="protein sequence ID" value="VYT09582.1"/>
    <property type="molecule type" value="Genomic_DNA"/>
</dbReference>
<dbReference type="Pfam" id="PF07927">
    <property type="entry name" value="HicA_toxin"/>
    <property type="match status" value="1"/>
</dbReference>
<name>A0A6N2TY92_9BACE</name>
<gene>
    <name evidence="1" type="ORF">BILFYP9_01755</name>
</gene>
<accession>A0A6N2TY92</accession>
<organism evidence="1">
    <name type="scientific">Bacteroides intestinalis</name>
    <dbReference type="NCBI Taxonomy" id="329854"/>
    <lineage>
        <taxon>Bacteria</taxon>
        <taxon>Pseudomonadati</taxon>
        <taxon>Bacteroidota</taxon>
        <taxon>Bacteroidia</taxon>
        <taxon>Bacteroidales</taxon>
        <taxon>Bacteroidaceae</taxon>
        <taxon>Bacteroides</taxon>
    </lineage>
</organism>
<evidence type="ECO:0008006" key="2">
    <source>
        <dbReference type="Google" id="ProtNLM"/>
    </source>
</evidence>
<proteinExistence type="predicted"/>
<dbReference type="AlphaFoldDB" id="A0A6N2TY92"/>
<sequence length="86" mass="9901">MNGNKRKTYRTFQVVTSNFTFEEMERLLSIFGYEKSNKGKTSGSRVIFKNGDKRPIMIHKPHPGNLIKGYAMKQVLNDLMDAGFIK</sequence>
<reference evidence="1" key="1">
    <citation type="submission" date="2019-11" db="EMBL/GenBank/DDBJ databases">
        <authorList>
            <person name="Feng L."/>
        </authorList>
    </citation>
    <scope>NUCLEOTIDE SEQUENCE</scope>
    <source>
        <strain evidence="1">BintestinalisLFYP9</strain>
    </source>
</reference>
<evidence type="ECO:0000313" key="1">
    <source>
        <dbReference type="EMBL" id="VYT09582.1"/>
    </source>
</evidence>